<name>F8QCP7_SERL3</name>
<evidence type="ECO:0000313" key="2">
    <source>
        <dbReference type="EMBL" id="EGN93912.1"/>
    </source>
</evidence>
<accession>F8QCP7</accession>
<reference evidence="3" key="1">
    <citation type="journal article" date="2011" name="Science">
        <title>The plant cell wall-decomposing machinery underlies the functional diversity of forest fungi.</title>
        <authorList>
            <person name="Eastwood D.C."/>
            <person name="Floudas D."/>
            <person name="Binder M."/>
            <person name="Majcherczyk A."/>
            <person name="Schneider P."/>
            <person name="Aerts A."/>
            <person name="Asiegbu F.O."/>
            <person name="Baker S.E."/>
            <person name="Barry K."/>
            <person name="Bendiksby M."/>
            <person name="Blumentritt M."/>
            <person name="Coutinho P.M."/>
            <person name="Cullen D."/>
            <person name="de Vries R.P."/>
            <person name="Gathman A."/>
            <person name="Goodell B."/>
            <person name="Henrissat B."/>
            <person name="Ihrmark K."/>
            <person name="Kauserud H."/>
            <person name="Kohler A."/>
            <person name="LaButti K."/>
            <person name="Lapidus A."/>
            <person name="Lavin J.L."/>
            <person name="Lee Y.-H."/>
            <person name="Lindquist E."/>
            <person name="Lilly W."/>
            <person name="Lucas S."/>
            <person name="Morin E."/>
            <person name="Murat C."/>
            <person name="Oguiza J.A."/>
            <person name="Park J."/>
            <person name="Pisabarro A.G."/>
            <person name="Riley R."/>
            <person name="Rosling A."/>
            <person name="Salamov A."/>
            <person name="Schmidt O."/>
            <person name="Schmutz J."/>
            <person name="Skrede I."/>
            <person name="Stenlid J."/>
            <person name="Wiebenga A."/>
            <person name="Xie X."/>
            <person name="Kuees U."/>
            <person name="Hibbett D.S."/>
            <person name="Hoffmeister D."/>
            <person name="Hoegberg N."/>
            <person name="Martin F."/>
            <person name="Grigoriev I.V."/>
            <person name="Watkinson S.C."/>
        </authorList>
    </citation>
    <scope>NUCLEOTIDE SEQUENCE [LARGE SCALE GENOMIC DNA]</scope>
    <source>
        <strain evidence="3">strain S7.3</strain>
    </source>
</reference>
<organism evidence="3">
    <name type="scientific">Serpula lacrymans var. lacrymans (strain S7.3)</name>
    <name type="common">Dry rot fungus</name>
    <dbReference type="NCBI Taxonomy" id="936435"/>
    <lineage>
        <taxon>Eukaryota</taxon>
        <taxon>Fungi</taxon>
        <taxon>Dikarya</taxon>
        <taxon>Basidiomycota</taxon>
        <taxon>Agaricomycotina</taxon>
        <taxon>Agaricomycetes</taxon>
        <taxon>Agaricomycetidae</taxon>
        <taxon>Boletales</taxon>
        <taxon>Coniophorineae</taxon>
        <taxon>Serpulaceae</taxon>
        <taxon>Serpula</taxon>
    </lineage>
</organism>
<feature type="region of interest" description="Disordered" evidence="1">
    <location>
        <begin position="1"/>
        <end position="88"/>
    </location>
</feature>
<keyword evidence="3" id="KW-1185">Reference proteome</keyword>
<gene>
    <name evidence="2" type="ORF">SERLA73DRAFT_189032</name>
</gene>
<evidence type="ECO:0000313" key="3">
    <source>
        <dbReference type="Proteomes" id="UP000008063"/>
    </source>
</evidence>
<dbReference type="Proteomes" id="UP000008063">
    <property type="component" value="Unassembled WGS sequence"/>
</dbReference>
<feature type="compositionally biased region" description="Acidic residues" evidence="1">
    <location>
        <begin position="75"/>
        <end position="84"/>
    </location>
</feature>
<feature type="compositionally biased region" description="Polar residues" evidence="1">
    <location>
        <begin position="1"/>
        <end position="12"/>
    </location>
</feature>
<protein>
    <submittedName>
        <fullName evidence="2">Uncharacterized protein</fullName>
    </submittedName>
</protein>
<sequence>MSSQLSATSKVSFTIRRPTPVSRATSSGADSDSGSFKVPSLPRHLTTDSGTGSPLARDGGASPKRTYSEHRYEDDSSDEEDDRIQDELVTGFDEFGVQRCVPFSSAPFSSGPQLTKASCRCNSIPILNYSLYERKKKQEGPLVIAPLQNK</sequence>
<evidence type="ECO:0000256" key="1">
    <source>
        <dbReference type="SAM" id="MobiDB-lite"/>
    </source>
</evidence>
<feature type="compositionally biased region" description="Low complexity" evidence="1">
    <location>
        <begin position="22"/>
        <end position="35"/>
    </location>
</feature>
<dbReference type="EMBL" id="GL945490">
    <property type="protein sequence ID" value="EGN93912.1"/>
    <property type="molecule type" value="Genomic_DNA"/>
</dbReference>
<dbReference type="AlphaFoldDB" id="F8QCP7"/>
<dbReference type="STRING" id="936435.F8QCP7"/>
<proteinExistence type="predicted"/>
<feature type="non-terminal residue" evidence="2">
    <location>
        <position position="150"/>
    </location>
</feature>
<dbReference type="HOGENOM" id="CLU_1744996_0_0_1"/>
<dbReference type="InParanoid" id="F8QCP7"/>